<dbReference type="GO" id="GO:0004853">
    <property type="term" value="F:uroporphyrinogen decarboxylase activity"/>
    <property type="evidence" value="ECO:0007669"/>
    <property type="project" value="InterPro"/>
</dbReference>
<organism evidence="3 4">
    <name type="scientific">Wansuia hejianensis</name>
    <dbReference type="NCBI Taxonomy" id="2763667"/>
    <lineage>
        <taxon>Bacteria</taxon>
        <taxon>Bacillati</taxon>
        <taxon>Bacillota</taxon>
        <taxon>Clostridia</taxon>
        <taxon>Lachnospirales</taxon>
        <taxon>Lachnospiraceae</taxon>
        <taxon>Wansuia</taxon>
    </lineage>
</organism>
<name>A0A7G9GBH8_9FIRM</name>
<dbReference type="GO" id="GO:0006779">
    <property type="term" value="P:porphyrin-containing compound biosynthetic process"/>
    <property type="evidence" value="ECO:0007669"/>
    <property type="project" value="InterPro"/>
</dbReference>
<keyword evidence="4" id="KW-1185">Reference proteome</keyword>
<evidence type="ECO:0000313" key="3">
    <source>
        <dbReference type="EMBL" id="QNM08160.1"/>
    </source>
</evidence>
<evidence type="ECO:0000313" key="4">
    <source>
        <dbReference type="Proteomes" id="UP000515860"/>
    </source>
</evidence>
<dbReference type="InterPro" id="IPR000257">
    <property type="entry name" value="Uroporphyrinogen_deCOase"/>
</dbReference>
<evidence type="ECO:0000256" key="1">
    <source>
        <dbReference type="SAM" id="MobiDB-lite"/>
    </source>
</evidence>
<dbReference type="InterPro" id="IPR038071">
    <property type="entry name" value="UROD/MetE-like_sf"/>
</dbReference>
<dbReference type="AlphaFoldDB" id="A0A7G9GBH8"/>
<dbReference type="KEGG" id="whj:H9Q79_14905"/>
<feature type="domain" description="Uroporphyrinogen decarboxylase (URO-D)" evidence="2">
    <location>
        <begin position="124"/>
        <end position="283"/>
    </location>
</feature>
<accession>A0A7G9GBH8</accession>
<evidence type="ECO:0000259" key="2">
    <source>
        <dbReference type="Pfam" id="PF01208"/>
    </source>
</evidence>
<sequence length="346" mass="39192">MITARENILKAYRHEKTEWVPSQVLDQNTCLPTCVPEGPAGYGTTIDAFGVSWTFEQGMPGPMVTVGTKLLEDIGRWRDVVKFPDPASYDWEGGASRDTAAWDREHKIQSVIVVDGLFEQLHAMTGIEDALCYLLTDPEETYELLGAIADYRIREMELIARYYKPDKIQMHDDYGTNNRMFMALDTWRELIKPHLKRIIDAVHGLGMIYEHHSCGYVAPMIEDFIELGIDGLNPLQLTNDPYELKNQYGDRLCFVGGFDNQGVLDRQGATYQERYEEIMYRIKLMAPGGGWVAHPTMVDPTISEPLIDALYEYNAPLWEKAGYTPPPKPAAPKKTAYAQADSEKKG</sequence>
<feature type="region of interest" description="Disordered" evidence="1">
    <location>
        <begin position="322"/>
        <end position="346"/>
    </location>
</feature>
<dbReference type="Pfam" id="PF01208">
    <property type="entry name" value="URO-D"/>
    <property type="match status" value="1"/>
</dbReference>
<gene>
    <name evidence="3" type="ORF">H9Q79_14905</name>
</gene>
<reference evidence="3 4" key="1">
    <citation type="submission" date="2020-08" db="EMBL/GenBank/DDBJ databases">
        <authorList>
            <person name="Liu C."/>
            <person name="Sun Q."/>
        </authorList>
    </citation>
    <scope>NUCLEOTIDE SEQUENCE [LARGE SCALE GENOMIC DNA]</scope>
    <source>
        <strain evidence="3 4">NSJ-29</strain>
    </source>
</reference>
<dbReference type="SUPFAM" id="SSF51726">
    <property type="entry name" value="UROD/MetE-like"/>
    <property type="match status" value="1"/>
</dbReference>
<dbReference type="Gene3D" id="3.20.20.210">
    <property type="match status" value="1"/>
</dbReference>
<protein>
    <recommendedName>
        <fullName evidence="2">Uroporphyrinogen decarboxylase (URO-D) domain-containing protein</fullName>
    </recommendedName>
</protein>
<dbReference type="RefSeq" id="WP_118648581.1">
    <property type="nucleotide sequence ID" value="NZ_CP060635.1"/>
</dbReference>
<dbReference type="Proteomes" id="UP000515860">
    <property type="component" value="Chromosome"/>
</dbReference>
<proteinExistence type="predicted"/>
<dbReference type="EMBL" id="CP060635">
    <property type="protein sequence ID" value="QNM08160.1"/>
    <property type="molecule type" value="Genomic_DNA"/>
</dbReference>